<reference evidence="1 2" key="2">
    <citation type="journal article" date="2017" name="Genome Biol.">
        <title>New reference genome sequences of hot pepper reveal the massive evolution of plant disease-resistance genes by retroduplication.</title>
        <authorList>
            <person name="Kim S."/>
            <person name="Park J."/>
            <person name="Yeom S.I."/>
            <person name="Kim Y.M."/>
            <person name="Seo E."/>
            <person name="Kim K.T."/>
            <person name="Kim M.S."/>
            <person name="Lee J.M."/>
            <person name="Cheong K."/>
            <person name="Shin H.S."/>
            <person name="Kim S.B."/>
            <person name="Han K."/>
            <person name="Lee J."/>
            <person name="Park M."/>
            <person name="Lee H.A."/>
            <person name="Lee H.Y."/>
            <person name="Lee Y."/>
            <person name="Oh S."/>
            <person name="Lee J.H."/>
            <person name="Choi E."/>
            <person name="Choi E."/>
            <person name="Lee S.E."/>
            <person name="Jeon J."/>
            <person name="Kim H."/>
            <person name="Choi G."/>
            <person name="Song H."/>
            <person name="Lee J."/>
            <person name="Lee S.C."/>
            <person name="Kwon J.K."/>
            <person name="Lee H.Y."/>
            <person name="Koo N."/>
            <person name="Hong Y."/>
            <person name="Kim R.W."/>
            <person name="Kang W.H."/>
            <person name="Huh J.H."/>
            <person name="Kang B.C."/>
            <person name="Yang T.J."/>
            <person name="Lee Y.H."/>
            <person name="Bennetzen J.L."/>
            <person name="Choi D."/>
        </authorList>
    </citation>
    <scope>NUCLEOTIDE SEQUENCE [LARGE SCALE GENOMIC DNA]</scope>
    <source>
        <strain evidence="2">cv. CM334</strain>
    </source>
</reference>
<proteinExistence type="predicted"/>
<evidence type="ECO:0000313" key="1">
    <source>
        <dbReference type="EMBL" id="PHT78414.1"/>
    </source>
</evidence>
<name>A0A2G2Z8X4_CAPAN</name>
<dbReference type="STRING" id="4072.A0A2G2Z8X4"/>
<comment type="caution">
    <text evidence="1">The sequence shown here is derived from an EMBL/GenBank/DDBJ whole genome shotgun (WGS) entry which is preliminary data.</text>
</comment>
<dbReference type="GO" id="GO:0009001">
    <property type="term" value="F:serine O-acetyltransferase activity"/>
    <property type="evidence" value="ECO:0000318"/>
    <property type="project" value="GO_Central"/>
</dbReference>
<evidence type="ECO:0000313" key="2">
    <source>
        <dbReference type="Proteomes" id="UP000222542"/>
    </source>
</evidence>
<reference evidence="1 2" key="1">
    <citation type="journal article" date="2014" name="Nat. Genet.">
        <title>Genome sequence of the hot pepper provides insights into the evolution of pungency in Capsicum species.</title>
        <authorList>
            <person name="Kim S."/>
            <person name="Park M."/>
            <person name="Yeom S.I."/>
            <person name="Kim Y.M."/>
            <person name="Lee J.M."/>
            <person name="Lee H.A."/>
            <person name="Seo E."/>
            <person name="Choi J."/>
            <person name="Cheong K."/>
            <person name="Kim K.T."/>
            <person name="Jung K."/>
            <person name="Lee G.W."/>
            <person name="Oh S.K."/>
            <person name="Bae C."/>
            <person name="Kim S.B."/>
            <person name="Lee H.Y."/>
            <person name="Kim S.Y."/>
            <person name="Kim M.S."/>
            <person name="Kang B.C."/>
            <person name="Jo Y.D."/>
            <person name="Yang H.B."/>
            <person name="Jeong H.J."/>
            <person name="Kang W.H."/>
            <person name="Kwon J.K."/>
            <person name="Shin C."/>
            <person name="Lim J.Y."/>
            <person name="Park J.H."/>
            <person name="Huh J.H."/>
            <person name="Kim J.S."/>
            <person name="Kim B.D."/>
            <person name="Cohen O."/>
            <person name="Paran I."/>
            <person name="Suh M.C."/>
            <person name="Lee S.B."/>
            <person name="Kim Y.K."/>
            <person name="Shin Y."/>
            <person name="Noh S.J."/>
            <person name="Park J."/>
            <person name="Seo Y.S."/>
            <person name="Kwon S.Y."/>
            <person name="Kim H.A."/>
            <person name="Park J.M."/>
            <person name="Kim H.J."/>
            <person name="Choi S.B."/>
            <person name="Bosland P.W."/>
            <person name="Reeves G."/>
            <person name="Jo S.H."/>
            <person name="Lee B.W."/>
            <person name="Cho H.T."/>
            <person name="Choi H.S."/>
            <person name="Lee M.S."/>
            <person name="Yu Y."/>
            <person name="Do Choi Y."/>
            <person name="Park B.S."/>
            <person name="van Deynze A."/>
            <person name="Ashrafi H."/>
            <person name="Hill T."/>
            <person name="Kim W.T."/>
            <person name="Pai H.S."/>
            <person name="Ahn H.K."/>
            <person name="Yeam I."/>
            <person name="Giovannoni J.J."/>
            <person name="Rose J.K."/>
            <person name="Sorensen I."/>
            <person name="Lee S.J."/>
            <person name="Kim R.W."/>
            <person name="Choi I.Y."/>
            <person name="Choi B.S."/>
            <person name="Lim J.S."/>
            <person name="Lee Y.H."/>
            <person name="Choi D."/>
        </authorList>
    </citation>
    <scope>NUCLEOTIDE SEQUENCE [LARGE SCALE GENOMIC DNA]</scope>
    <source>
        <strain evidence="2">cv. CM334</strain>
    </source>
</reference>
<dbReference type="AlphaFoldDB" id="A0A2G2Z8X4"/>
<gene>
    <name evidence="1" type="ORF">T459_16466</name>
</gene>
<dbReference type="Proteomes" id="UP000222542">
    <property type="component" value="Unassembled WGS sequence"/>
</dbReference>
<keyword evidence="2" id="KW-1185">Reference proteome</keyword>
<accession>A0A2G2Z8X4</accession>
<sequence length="144" mass="15995">MWIEAKNDKKEAKKSAAEDLDYIILGYHDRNCSHEIKNSKYNEIYARLNLTITISFPRIQSGVTLGGNRKETGDRHPKIGQGAFIGASVNILRNIKVGRGAIVGADYLVMKDVPPHSIVTGIPEKVIGYVDDQDPSLNMKHGMF</sequence>
<dbReference type="Gene3D" id="2.160.10.10">
    <property type="entry name" value="Hexapeptide repeat proteins"/>
    <property type="match status" value="1"/>
</dbReference>
<dbReference type="EMBL" id="AYRZ02000006">
    <property type="protein sequence ID" value="PHT78414.1"/>
    <property type="molecule type" value="Genomic_DNA"/>
</dbReference>
<dbReference type="Gramene" id="PHT78414">
    <property type="protein sequence ID" value="PHT78414"/>
    <property type="gene ID" value="T459_16466"/>
</dbReference>
<dbReference type="SUPFAM" id="SSF51161">
    <property type="entry name" value="Trimeric LpxA-like enzymes"/>
    <property type="match status" value="1"/>
</dbReference>
<dbReference type="PANTHER" id="PTHR42811">
    <property type="entry name" value="SERINE ACETYLTRANSFERASE"/>
    <property type="match status" value="1"/>
</dbReference>
<dbReference type="GO" id="GO:0005829">
    <property type="term" value="C:cytosol"/>
    <property type="evidence" value="ECO:0000318"/>
    <property type="project" value="GO_Central"/>
</dbReference>
<dbReference type="InterPro" id="IPR011004">
    <property type="entry name" value="Trimer_LpxA-like_sf"/>
</dbReference>
<organism evidence="1 2">
    <name type="scientific">Capsicum annuum</name>
    <name type="common">Capsicum pepper</name>
    <dbReference type="NCBI Taxonomy" id="4072"/>
    <lineage>
        <taxon>Eukaryota</taxon>
        <taxon>Viridiplantae</taxon>
        <taxon>Streptophyta</taxon>
        <taxon>Embryophyta</taxon>
        <taxon>Tracheophyta</taxon>
        <taxon>Spermatophyta</taxon>
        <taxon>Magnoliopsida</taxon>
        <taxon>eudicotyledons</taxon>
        <taxon>Gunneridae</taxon>
        <taxon>Pentapetalae</taxon>
        <taxon>asterids</taxon>
        <taxon>lamiids</taxon>
        <taxon>Solanales</taxon>
        <taxon>Solanaceae</taxon>
        <taxon>Solanoideae</taxon>
        <taxon>Capsiceae</taxon>
        <taxon>Capsicum</taxon>
    </lineage>
</organism>
<evidence type="ECO:0008006" key="3">
    <source>
        <dbReference type="Google" id="ProtNLM"/>
    </source>
</evidence>
<protein>
    <recommendedName>
        <fullName evidence="3">Serine acetyltransferase</fullName>
    </recommendedName>
</protein>